<dbReference type="InterPro" id="IPR000873">
    <property type="entry name" value="AMP-dep_synth/lig_dom"/>
</dbReference>
<sequence>MRVSGPPIDRTAVAWIADLPARFAADTPDKPAIVFDGRETSFRALEDGSRRLAARWQAEGFEPGTVIAYFGRNSDLFYQALFACARGGYVLASLNWRYAVAELAYVLADARPALLIHDPDFADLVAEALDGQASRPALLPTTAEVGPSLAAALHGPADGLVEASRRYDDPLLRIYTSGTTGRPKGVLFKHGAVSAFQSAYDASPQWDDWRRDDTGLSAMPNFHMAGIGFMMMGLAVGATMIHTADPSPASLIALCNRHAVTRIFMVPTVIRMVLDDIRRTGAPAPRLAGLYYGASPVGSTLLNEGIAAFGCGFTQFYGMTEACSTHALGPAEHDPARPHLMRSVGRPLAGVACEIRRPDGAVCPPGEHGEIWIRSDMLMAGYANRPEDTAEAIVDGWFRTGDGGYVDADGYLYLTDRLKDMIITGGENVYPIEVEDVIIDHPSVAAVAVVGVPDPVWGERVTAVVEPAGGGAGPDLDQLRDFARHRLAGYKCPRAVVVVEALPRTASGKIQRATVRDMLRSRA</sequence>
<evidence type="ECO:0000313" key="4">
    <source>
        <dbReference type="Proteomes" id="UP001413721"/>
    </source>
</evidence>
<reference evidence="3 4" key="1">
    <citation type="submission" date="2024-03" db="EMBL/GenBank/DDBJ databases">
        <title>High-quality draft genome sequencing of Tistrella sp. BH-R2-4.</title>
        <authorList>
            <person name="Dong C."/>
        </authorList>
    </citation>
    <scope>NUCLEOTIDE SEQUENCE [LARGE SCALE GENOMIC DNA]</scope>
    <source>
        <strain evidence="3 4">BH-R2-4</strain>
    </source>
</reference>
<dbReference type="InterPro" id="IPR042099">
    <property type="entry name" value="ANL_N_sf"/>
</dbReference>
<name>A0ABU9YLC9_9PROT</name>
<evidence type="ECO:0000259" key="1">
    <source>
        <dbReference type="Pfam" id="PF00501"/>
    </source>
</evidence>
<accession>A0ABU9YLC9</accession>
<dbReference type="Pfam" id="PF13193">
    <property type="entry name" value="AMP-binding_C"/>
    <property type="match status" value="1"/>
</dbReference>
<feature type="domain" description="AMP-binding enzyme C-terminal" evidence="2">
    <location>
        <begin position="433"/>
        <end position="509"/>
    </location>
</feature>
<dbReference type="Gene3D" id="3.30.300.30">
    <property type="match status" value="1"/>
</dbReference>
<dbReference type="Proteomes" id="UP001413721">
    <property type="component" value="Unassembled WGS sequence"/>
</dbReference>
<evidence type="ECO:0000259" key="2">
    <source>
        <dbReference type="Pfam" id="PF13193"/>
    </source>
</evidence>
<dbReference type="InterPro" id="IPR025110">
    <property type="entry name" value="AMP-bd_C"/>
</dbReference>
<feature type="domain" description="AMP-dependent synthetase/ligase" evidence="1">
    <location>
        <begin position="22"/>
        <end position="382"/>
    </location>
</feature>
<dbReference type="InterPro" id="IPR045851">
    <property type="entry name" value="AMP-bd_C_sf"/>
</dbReference>
<dbReference type="PANTHER" id="PTHR43201">
    <property type="entry name" value="ACYL-COA SYNTHETASE"/>
    <property type="match status" value="1"/>
</dbReference>
<evidence type="ECO:0000313" key="3">
    <source>
        <dbReference type="EMBL" id="MEN2989608.1"/>
    </source>
</evidence>
<dbReference type="Gene3D" id="3.40.50.12780">
    <property type="entry name" value="N-terminal domain of ligase-like"/>
    <property type="match status" value="1"/>
</dbReference>
<organism evidence="3 4">
    <name type="scientific">Tistrella arctica</name>
    <dbReference type="NCBI Taxonomy" id="3133430"/>
    <lineage>
        <taxon>Bacteria</taxon>
        <taxon>Pseudomonadati</taxon>
        <taxon>Pseudomonadota</taxon>
        <taxon>Alphaproteobacteria</taxon>
        <taxon>Geminicoccales</taxon>
        <taxon>Geminicoccaceae</taxon>
        <taxon>Tistrella</taxon>
    </lineage>
</organism>
<comment type="caution">
    <text evidence="3">The sequence shown here is derived from an EMBL/GenBank/DDBJ whole genome shotgun (WGS) entry which is preliminary data.</text>
</comment>
<dbReference type="Pfam" id="PF00501">
    <property type="entry name" value="AMP-binding"/>
    <property type="match status" value="1"/>
</dbReference>
<keyword evidence="4" id="KW-1185">Reference proteome</keyword>
<gene>
    <name evidence="3" type="ORF">WG926_14930</name>
</gene>
<dbReference type="RefSeq" id="WP_345937654.1">
    <property type="nucleotide sequence ID" value="NZ_JBBKTW010000005.1"/>
</dbReference>
<protein>
    <submittedName>
        <fullName evidence="3">AMP-binding protein</fullName>
    </submittedName>
</protein>
<dbReference type="SUPFAM" id="SSF56801">
    <property type="entry name" value="Acetyl-CoA synthetase-like"/>
    <property type="match status" value="1"/>
</dbReference>
<dbReference type="EMBL" id="JBBKTW010000005">
    <property type="protein sequence ID" value="MEN2989608.1"/>
    <property type="molecule type" value="Genomic_DNA"/>
</dbReference>
<proteinExistence type="predicted"/>
<dbReference type="PANTHER" id="PTHR43201:SF32">
    <property type="entry name" value="2-SUCCINYLBENZOATE--COA LIGASE, CHLOROPLASTIC_PEROXISOMAL"/>
    <property type="match status" value="1"/>
</dbReference>